<sequence length="93" mass="9871">MPSDAGEIRVTRTTQPDAVDAAVLLTSTQALDPEMCVEVPRQSAPSYAVDDAPDAYEADTVFACGTWSVIPSADGWFGWTPNNPGEAEQSPAR</sequence>
<accession>A0A5N0TNZ6</accession>
<protein>
    <submittedName>
        <fullName evidence="1">Uncharacterized protein</fullName>
    </submittedName>
</protein>
<evidence type="ECO:0000313" key="1">
    <source>
        <dbReference type="EMBL" id="KAA9135958.1"/>
    </source>
</evidence>
<reference evidence="2" key="1">
    <citation type="submission" date="2019-09" db="EMBL/GenBank/DDBJ databases">
        <title>Mumia zhuanghuii sp. nov. isolated from the intestinal contents of plateau pika (Ochotona curzoniae) in the Qinghai-Tibet plateau of China.</title>
        <authorList>
            <person name="Tian Z."/>
        </authorList>
    </citation>
    <scope>NUCLEOTIDE SEQUENCE [LARGE SCALE GENOMIC DNA]</scope>
    <source>
        <strain evidence="2">L-033</strain>
    </source>
</reference>
<dbReference type="RefSeq" id="WP_150891811.1">
    <property type="nucleotide sequence ID" value="NZ_VYUY01000003.1"/>
</dbReference>
<comment type="caution">
    <text evidence="1">The sequence shown here is derived from an EMBL/GenBank/DDBJ whole genome shotgun (WGS) entry which is preliminary data.</text>
</comment>
<organism evidence="1 2">
    <name type="scientific">Microbacterium caowuchunii</name>
    <dbReference type="NCBI Taxonomy" id="2614638"/>
    <lineage>
        <taxon>Bacteria</taxon>
        <taxon>Bacillati</taxon>
        <taxon>Actinomycetota</taxon>
        <taxon>Actinomycetes</taxon>
        <taxon>Micrococcales</taxon>
        <taxon>Microbacteriaceae</taxon>
        <taxon>Microbacterium</taxon>
    </lineage>
</organism>
<evidence type="ECO:0000313" key="2">
    <source>
        <dbReference type="Proteomes" id="UP000326838"/>
    </source>
</evidence>
<gene>
    <name evidence="1" type="ORF">F6B40_01920</name>
</gene>
<proteinExistence type="predicted"/>
<dbReference type="Proteomes" id="UP000326838">
    <property type="component" value="Unassembled WGS sequence"/>
</dbReference>
<keyword evidence="2" id="KW-1185">Reference proteome</keyword>
<dbReference type="EMBL" id="VYUY01000003">
    <property type="protein sequence ID" value="KAA9135958.1"/>
    <property type="molecule type" value="Genomic_DNA"/>
</dbReference>
<name>A0A5N0TNZ6_9MICO</name>
<dbReference type="AlphaFoldDB" id="A0A5N0TNZ6"/>